<dbReference type="GO" id="GO:0070401">
    <property type="term" value="F:NADP+ binding"/>
    <property type="evidence" value="ECO:0007669"/>
    <property type="project" value="InterPro"/>
</dbReference>
<reference evidence="10 11" key="1">
    <citation type="submission" date="2022-11" db="EMBL/GenBank/DDBJ databases">
        <title>Haliovirga abyssi gen. nov., sp. nov., a mesophilic fermentative bacterium isolated from the Iheya North hydrothermal field and the proposal of Haliovirgaceae fam. nov.</title>
        <authorList>
            <person name="Miyazaki U."/>
            <person name="Tame A."/>
            <person name="Miyazaki J."/>
            <person name="Takai K."/>
            <person name="Sawayama S."/>
            <person name="Kitajima M."/>
            <person name="Okamoto A."/>
            <person name="Nakagawa S."/>
        </authorList>
    </citation>
    <scope>NUCLEOTIDE SEQUENCE [LARGE SCALE GENOMIC DNA]</scope>
    <source>
        <strain evidence="10 11">IC12</strain>
    </source>
</reference>
<evidence type="ECO:0000256" key="5">
    <source>
        <dbReference type="ARBA" id="ARBA00023002"/>
    </source>
</evidence>
<dbReference type="Pfam" id="PF22698">
    <property type="entry name" value="Semialdhyde_dhC_1"/>
    <property type="match status" value="1"/>
</dbReference>
<dbReference type="InterPro" id="IPR036291">
    <property type="entry name" value="NAD(P)-bd_dom_sf"/>
</dbReference>
<dbReference type="GO" id="GO:0003942">
    <property type="term" value="F:N-acetyl-gamma-glutamyl-phosphate reductase activity"/>
    <property type="evidence" value="ECO:0007669"/>
    <property type="project" value="UniProtKB-UniRule"/>
</dbReference>
<keyword evidence="3 7" id="KW-0028">Amino-acid biosynthesis</keyword>
<comment type="subcellular location">
    <subcellularLocation>
        <location evidence="7">Cytoplasm</location>
    </subcellularLocation>
</comment>
<evidence type="ECO:0000313" key="10">
    <source>
        <dbReference type="EMBL" id="BDU51463.1"/>
    </source>
</evidence>
<protein>
    <recommendedName>
        <fullName evidence="7">N-acetyl-gamma-glutamyl-phosphate reductase</fullName>
        <shortName evidence="7">AGPR</shortName>
        <ecNumber evidence="7">1.2.1.38</ecNumber>
    </recommendedName>
    <alternativeName>
        <fullName evidence="7">N-acetyl-glutamate semialdehyde dehydrogenase</fullName>
        <shortName evidence="7">NAGSA dehydrogenase</shortName>
    </alternativeName>
</protein>
<dbReference type="GO" id="GO:0006526">
    <property type="term" value="P:L-arginine biosynthetic process"/>
    <property type="evidence" value="ECO:0007669"/>
    <property type="project" value="UniProtKB-UniRule"/>
</dbReference>
<dbReference type="HAMAP" id="MF_00150">
    <property type="entry name" value="ArgC_type1"/>
    <property type="match status" value="1"/>
</dbReference>
<dbReference type="PANTHER" id="PTHR32338">
    <property type="entry name" value="N-ACETYL-GAMMA-GLUTAMYL-PHOSPHATE REDUCTASE, CHLOROPLASTIC-RELATED-RELATED"/>
    <property type="match status" value="1"/>
</dbReference>
<keyword evidence="2 7" id="KW-0055">Arginine biosynthesis</keyword>
<evidence type="ECO:0000256" key="4">
    <source>
        <dbReference type="ARBA" id="ARBA00022857"/>
    </source>
</evidence>
<dbReference type="CDD" id="cd17895">
    <property type="entry name" value="AGPR_1_N"/>
    <property type="match status" value="1"/>
</dbReference>
<proteinExistence type="inferred from homology"/>
<dbReference type="SMART" id="SM00859">
    <property type="entry name" value="Semialdhyde_dh"/>
    <property type="match status" value="1"/>
</dbReference>
<evidence type="ECO:0000256" key="3">
    <source>
        <dbReference type="ARBA" id="ARBA00022605"/>
    </source>
</evidence>
<dbReference type="NCBIfam" id="TIGR01850">
    <property type="entry name" value="argC"/>
    <property type="match status" value="1"/>
</dbReference>
<keyword evidence="5 7" id="KW-0560">Oxidoreductase</keyword>
<evidence type="ECO:0000256" key="7">
    <source>
        <dbReference type="HAMAP-Rule" id="MF_00150"/>
    </source>
</evidence>
<dbReference type="EMBL" id="AP027059">
    <property type="protein sequence ID" value="BDU51463.1"/>
    <property type="molecule type" value="Genomic_DNA"/>
</dbReference>
<dbReference type="InterPro" id="IPR023013">
    <property type="entry name" value="AGPR_AS"/>
</dbReference>
<dbReference type="CDD" id="cd23934">
    <property type="entry name" value="AGPR_1_C"/>
    <property type="match status" value="1"/>
</dbReference>
<evidence type="ECO:0000256" key="1">
    <source>
        <dbReference type="ARBA" id="ARBA00004862"/>
    </source>
</evidence>
<evidence type="ECO:0000256" key="8">
    <source>
        <dbReference type="PROSITE-ProRule" id="PRU10010"/>
    </source>
</evidence>
<dbReference type="FunFam" id="3.30.360.10:FF:000014">
    <property type="entry name" value="N-acetyl-gamma-glutamyl-phosphate reductase"/>
    <property type="match status" value="1"/>
</dbReference>
<comment type="similarity">
    <text evidence="7">Belongs to the NAGSA dehydrogenase family. Type 1 subfamily.</text>
</comment>
<gene>
    <name evidence="7 10" type="primary">argC</name>
    <name evidence="10" type="ORF">HLVA_20320</name>
</gene>
<feature type="active site" evidence="7 8">
    <location>
        <position position="150"/>
    </location>
</feature>
<dbReference type="Pfam" id="PF01118">
    <property type="entry name" value="Semialdhyde_dh"/>
    <property type="match status" value="1"/>
</dbReference>
<dbReference type="InterPro" id="IPR050085">
    <property type="entry name" value="AGPR"/>
</dbReference>
<keyword evidence="4 7" id="KW-0521">NADP</keyword>
<dbReference type="GO" id="GO:0005737">
    <property type="term" value="C:cytoplasm"/>
    <property type="evidence" value="ECO:0007669"/>
    <property type="project" value="UniProtKB-SubCell"/>
</dbReference>
<dbReference type="SUPFAM" id="SSF51735">
    <property type="entry name" value="NAD(P)-binding Rossmann-fold domains"/>
    <property type="match status" value="1"/>
</dbReference>
<dbReference type="AlphaFoldDB" id="A0AAU9DS74"/>
<evidence type="ECO:0000259" key="9">
    <source>
        <dbReference type="SMART" id="SM00859"/>
    </source>
</evidence>
<accession>A0AAU9DS74</accession>
<dbReference type="InterPro" id="IPR000706">
    <property type="entry name" value="AGPR_type-1"/>
</dbReference>
<dbReference type="PANTHER" id="PTHR32338:SF10">
    <property type="entry name" value="N-ACETYL-GAMMA-GLUTAMYL-PHOSPHATE REDUCTASE, CHLOROPLASTIC-RELATED"/>
    <property type="match status" value="1"/>
</dbReference>
<evidence type="ECO:0000313" key="11">
    <source>
        <dbReference type="Proteomes" id="UP001321582"/>
    </source>
</evidence>
<comment type="pathway">
    <text evidence="1 7">Amino-acid biosynthesis; L-arginine biosynthesis; N(2)-acetyl-L-ornithine from L-glutamate: step 3/4.</text>
</comment>
<feature type="domain" description="Semialdehyde dehydrogenase NAD-binding" evidence="9">
    <location>
        <begin position="2"/>
        <end position="142"/>
    </location>
</feature>
<dbReference type="EC" id="1.2.1.38" evidence="7"/>
<dbReference type="InterPro" id="IPR058924">
    <property type="entry name" value="AGPR_dimerisation_dom"/>
</dbReference>
<dbReference type="Gene3D" id="3.40.50.720">
    <property type="entry name" value="NAD(P)-binding Rossmann-like Domain"/>
    <property type="match status" value="1"/>
</dbReference>
<dbReference type="SUPFAM" id="SSF55347">
    <property type="entry name" value="Glyceraldehyde-3-phosphate dehydrogenase-like, C-terminal domain"/>
    <property type="match status" value="1"/>
</dbReference>
<dbReference type="KEGG" id="haby:HLVA_20320"/>
<comment type="catalytic activity">
    <reaction evidence="6 7">
        <text>N-acetyl-L-glutamate 5-semialdehyde + phosphate + NADP(+) = N-acetyl-L-glutamyl 5-phosphate + NADPH + H(+)</text>
        <dbReference type="Rhea" id="RHEA:21588"/>
        <dbReference type="ChEBI" id="CHEBI:15378"/>
        <dbReference type="ChEBI" id="CHEBI:29123"/>
        <dbReference type="ChEBI" id="CHEBI:43474"/>
        <dbReference type="ChEBI" id="CHEBI:57783"/>
        <dbReference type="ChEBI" id="CHEBI:57936"/>
        <dbReference type="ChEBI" id="CHEBI:58349"/>
        <dbReference type="EC" id="1.2.1.38"/>
    </reaction>
</comment>
<dbReference type="Gene3D" id="3.30.360.10">
    <property type="entry name" value="Dihydrodipicolinate Reductase, domain 2"/>
    <property type="match status" value="1"/>
</dbReference>
<evidence type="ECO:0000256" key="6">
    <source>
        <dbReference type="ARBA" id="ARBA00050557"/>
    </source>
</evidence>
<keyword evidence="7" id="KW-0963">Cytoplasm</keyword>
<dbReference type="GO" id="GO:0051287">
    <property type="term" value="F:NAD binding"/>
    <property type="evidence" value="ECO:0007669"/>
    <property type="project" value="InterPro"/>
</dbReference>
<comment type="function">
    <text evidence="7">Catalyzes the NADPH-dependent reduction of N-acetyl-5-glutamyl phosphate to yield N-acetyl-L-glutamate 5-semialdehyde.</text>
</comment>
<dbReference type="PROSITE" id="PS01224">
    <property type="entry name" value="ARGC"/>
    <property type="match status" value="1"/>
</dbReference>
<evidence type="ECO:0000256" key="2">
    <source>
        <dbReference type="ARBA" id="ARBA00022571"/>
    </source>
</evidence>
<name>A0AAU9DS74_9FUSO</name>
<keyword evidence="11" id="KW-1185">Reference proteome</keyword>
<sequence length="343" mass="38616">MKVSIVGGSGYTGIELIRILLNHPKVEIDKIVSESNKGKKVSELFQNLKNIFEKEFIGVSNLEVELKDSEYIFLAVPHKAAMEYVPMLLKMGKKVIDLSADFRIDDFEVYEQWYKENHVAKEYLEEAVYGLPELNREKIKKARLVANPGCYPTTVILGLAPLLSEKLIDINTIISDSKSGVSGAGKKCTATTHFSETNENFKAYGIASHRHTPEIEQELSKLAKKDIIISFTPHLIPMTRGMLSTIYSNLISEQTEEEIVELYKTFYKNEKFVRIVEVVQTKNVRGSNFIDIAVKLDKRTNRIIVTSAIDNITKGASGQAIQNFNIMAGFNEMEGLNLIGYLP</sequence>
<dbReference type="Proteomes" id="UP001321582">
    <property type="component" value="Chromosome"/>
</dbReference>
<dbReference type="InterPro" id="IPR000534">
    <property type="entry name" value="Semialdehyde_DH_NAD-bd"/>
</dbReference>
<organism evidence="10 11">
    <name type="scientific">Haliovirga abyssi</name>
    <dbReference type="NCBI Taxonomy" id="2996794"/>
    <lineage>
        <taxon>Bacteria</taxon>
        <taxon>Fusobacteriati</taxon>
        <taxon>Fusobacteriota</taxon>
        <taxon>Fusobacteriia</taxon>
        <taxon>Fusobacteriales</taxon>
        <taxon>Haliovirgaceae</taxon>
        <taxon>Haliovirga</taxon>
    </lineage>
</organism>
<dbReference type="RefSeq" id="WP_307904353.1">
    <property type="nucleotide sequence ID" value="NZ_AP027059.1"/>
</dbReference>